<sequence length="275" mass="28120">MSQPPVNPYPSQPGSGAPYGSQPGAYPPPQQPGGYPASQPGSPYPAPQQPGGYPPPQPAGGFPPPAPGAPGQPYGAVPPPPKKRSTGKILLIVLAAVLVLCLGGAAVAFFAVKDEVKETVDATKIRVVEPETLAGRPKVTDPNLQNISQQLEAELNKSLPDATSTVGAFYGDPAKQDLVMVAAASGLNTDPTKTLDETVAGARQSDVAVGEMSSVDPGPLGGEAKCGDAKAADVPIGVCVWSDKGSLGMIMVYFKTGADVQKELATMRGQIEQKS</sequence>
<protein>
    <recommendedName>
        <fullName evidence="5">Flagellar basal body-associated protein FliL</fullName>
    </recommendedName>
</protein>
<reference evidence="3 4" key="1">
    <citation type="submission" date="2020-03" db="EMBL/GenBank/DDBJ databases">
        <title>WGS of actinomycetes isolated from Thailand.</title>
        <authorList>
            <person name="Thawai C."/>
        </authorList>
    </citation>
    <scope>NUCLEOTIDE SEQUENCE [LARGE SCALE GENOMIC DNA]</scope>
    <source>
        <strain evidence="3 4">HSS6-12</strain>
    </source>
</reference>
<keyword evidence="2" id="KW-0812">Transmembrane</keyword>
<accession>A0ABX0Z1E3</accession>
<evidence type="ECO:0000256" key="2">
    <source>
        <dbReference type="SAM" id="Phobius"/>
    </source>
</evidence>
<keyword evidence="4" id="KW-1185">Reference proteome</keyword>
<evidence type="ECO:0000256" key="1">
    <source>
        <dbReference type="SAM" id="MobiDB-lite"/>
    </source>
</evidence>
<feature type="region of interest" description="Disordered" evidence="1">
    <location>
        <begin position="1"/>
        <end position="82"/>
    </location>
</feature>
<dbReference type="Proteomes" id="UP000783871">
    <property type="component" value="Unassembled WGS sequence"/>
</dbReference>
<feature type="transmembrane region" description="Helical" evidence="2">
    <location>
        <begin position="89"/>
        <end position="112"/>
    </location>
</feature>
<evidence type="ECO:0008006" key="5">
    <source>
        <dbReference type="Google" id="ProtNLM"/>
    </source>
</evidence>
<comment type="caution">
    <text evidence="3">The sequence shown here is derived from an EMBL/GenBank/DDBJ whole genome shotgun (WGS) entry which is preliminary data.</text>
</comment>
<organism evidence="3 4">
    <name type="scientific">Micromonospora thermarum</name>
    <dbReference type="NCBI Taxonomy" id="2720024"/>
    <lineage>
        <taxon>Bacteria</taxon>
        <taxon>Bacillati</taxon>
        <taxon>Actinomycetota</taxon>
        <taxon>Actinomycetes</taxon>
        <taxon>Micromonosporales</taxon>
        <taxon>Micromonosporaceae</taxon>
        <taxon>Micromonospora</taxon>
    </lineage>
</organism>
<keyword evidence="2" id="KW-1133">Transmembrane helix</keyword>
<feature type="compositionally biased region" description="Pro residues" evidence="1">
    <location>
        <begin position="42"/>
        <end position="80"/>
    </location>
</feature>
<proteinExistence type="predicted"/>
<evidence type="ECO:0000313" key="3">
    <source>
        <dbReference type="EMBL" id="NJP31602.1"/>
    </source>
</evidence>
<dbReference type="SUPFAM" id="SSF81995">
    <property type="entry name" value="beta-sandwich domain of Sec23/24"/>
    <property type="match status" value="1"/>
</dbReference>
<name>A0ABX0Z1E3_9ACTN</name>
<feature type="compositionally biased region" description="Pro residues" evidence="1">
    <location>
        <begin position="1"/>
        <end position="11"/>
    </location>
</feature>
<dbReference type="EMBL" id="JAATEO010000005">
    <property type="protein sequence ID" value="NJP31602.1"/>
    <property type="molecule type" value="Genomic_DNA"/>
</dbReference>
<feature type="compositionally biased region" description="Low complexity" evidence="1">
    <location>
        <begin position="32"/>
        <end position="41"/>
    </location>
</feature>
<keyword evidence="2" id="KW-0472">Membrane</keyword>
<gene>
    <name evidence="3" type="ORF">HCJ94_06265</name>
</gene>
<evidence type="ECO:0000313" key="4">
    <source>
        <dbReference type="Proteomes" id="UP000783871"/>
    </source>
</evidence>
<dbReference type="RefSeq" id="WP_168000018.1">
    <property type="nucleotide sequence ID" value="NZ_JAATEO010000005.1"/>
</dbReference>